<comment type="caution">
    <text evidence="1">The sequence shown here is derived from an EMBL/GenBank/DDBJ whole genome shotgun (WGS) entry which is preliminary data.</text>
</comment>
<dbReference type="Proteomes" id="UP000466794">
    <property type="component" value="Unassembled WGS sequence"/>
</dbReference>
<evidence type="ECO:0000313" key="2">
    <source>
        <dbReference type="Proteomes" id="UP000466794"/>
    </source>
</evidence>
<dbReference type="AlphaFoldDB" id="A0A7K1V828"/>
<keyword evidence="2" id="KW-1185">Reference proteome</keyword>
<proteinExistence type="predicted"/>
<gene>
    <name evidence="1" type="ORF">GPX89_36965</name>
</gene>
<evidence type="ECO:0000313" key="1">
    <source>
        <dbReference type="EMBL" id="MVU82813.1"/>
    </source>
</evidence>
<protein>
    <submittedName>
        <fullName evidence="1">Uncharacterized protein</fullName>
    </submittedName>
</protein>
<sequence length="247" mass="27983">MGILNVRIDDRFGYPCVWLWSPDPDLDRVLRERLLDRDPPWFGGRLELEVFRRGWNGRSRSEFRLLLESLSEQQLLTGISVSYFVDARTAVLGVDGGGLDTLMSMLDDALTKPLVELSLRLLSAERVVIYDVPEVLEEIYADGLRDLGLSWTVDTTRRDQELARRQQQKRRHGGGFRMSAPPGIDMIVAVSATEDAQTLTTRILNGFIDRYRVKRLDIQLVDGTTLAIEDATPASIEPLLVRIDKLS</sequence>
<name>A0A7K1V828_9NOCA</name>
<dbReference type="EMBL" id="WRPP01000010">
    <property type="protein sequence ID" value="MVU82813.1"/>
    <property type="molecule type" value="Genomic_DNA"/>
</dbReference>
<reference evidence="1 2" key="1">
    <citation type="submission" date="2019-12" db="EMBL/GenBank/DDBJ databases">
        <title>Nocardia sp. nov. ET3-3 isolated from soil.</title>
        <authorList>
            <person name="Kanchanasin P."/>
            <person name="Tanasupawat S."/>
            <person name="Yuki M."/>
            <person name="Kudo T."/>
        </authorList>
    </citation>
    <scope>NUCLEOTIDE SEQUENCE [LARGE SCALE GENOMIC DNA]</scope>
    <source>
        <strain evidence="1 2">ET3-3</strain>
    </source>
</reference>
<dbReference type="RefSeq" id="WP_157392370.1">
    <property type="nucleotide sequence ID" value="NZ_WRPP01000010.1"/>
</dbReference>
<organism evidence="1 2">
    <name type="scientific">Nocardia terrae</name>
    <dbReference type="NCBI Taxonomy" id="2675851"/>
    <lineage>
        <taxon>Bacteria</taxon>
        <taxon>Bacillati</taxon>
        <taxon>Actinomycetota</taxon>
        <taxon>Actinomycetes</taxon>
        <taxon>Mycobacteriales</taxon>
        <taxon>Nocardiaceae</taxon>
        <taxon>Nocardia</taxon>
    </lineage>
</organism>
<accession>A0A7K1V828</accession>